<accession>A0A370K5X0</accession>
<protein>
    <submittedName>
        <fullName evidence="2">PDZ domain-containing protein</fullName>
    </submittedName>
</protein>
<proteinExistence type="predicted"/>
<dbReference type="Gene3D" id="2.40.70.10">
    <property type="entry name" value="Acid Proteases"/>
    <property type="match status" value="2"/>
</dbReference>
<dbReference type="AlphaFoldDB" id="A0A370K5X0"/>
<evidence type="ECO:0000313" key="3">
    <source>
        <dbReference type="Proteomes" id="UP000254711"/>
    </source>
</evidence>
<dbReference type="InterPro" id="IPR001969">
    <property type="entry name" value="Aspartic_peptidase_AS"/>
</dbReference>
<dbReference type="OrthoDB" id="198130at2"/>
<gene>
    <name evidence="2" type="ORF">DVT68_13275</name>
</gene>
<keyword evidence="3" id="KW-1185">Reference proteome</keyword>
<feature type="domain" description="PDZ" evidence="1">
    <location>
        <begin position="320"/>
        <end position="390"/>
    </location>
</feature>
<evidence type="ECO:0000313" key="2">
    <source>
        <dbReference type="EMBL" id="RDI98049.1"/>
    </source>
</evidence>
<dbReference type="InterPro" id="IPR001478">
    <property type="entry name" value="PDZ"/>
</dbReference>
<dbReference type="SMART" id="SM00228">
    <property type="entry name" value="PDZ"/>
    <property type="match status" value="1"/>
</dbReference>
<dbReference type="InterPro" id="IPR036034">
    <property type="entry name" value="PDZ_sf"/>
</dbReference>
<dbReference type="GO" id="GO:0004190">
    <property type="term" value="F:aspartic-type endopeptidase activity"/>
    <property type="evidence" value="ECO:0007669"/>
    <property type="project" value="InterPro"/>
</dbReference>
<sequence length="404" mass="42798">MSHLHLPRVACETIAPFALGLCAIALSVTSAASDESIPFRFEDLRAYVPVTVGTQSGEFVLDTGANEVMIDTVTANDLGMRATSVHEERGAGRGSLPTGDGGGVSLSVGSVPLKVDSAGVAPINRVLRPYNGLDIKGVIGAPFFMEHVVEIDFATRKLVLHDPASFAYHGSGVRLPFQFVDGDPVVQGQLVLGDGARLPLRLLIDLGAKADLLVAAPFVKDHQLLIRMGPTVIEPLGAGVGGETRYAFARLAGLKVGNDLAGADLIAGLSVNGTLRGGDYDALLGAGFLQRYRVFVDYPHQTMILEPREPMPATSFDRSGAFLVASGEKLDNIVVHEVVAGSPADEAGVRSGDVIEAVDGRDVRDLRIWDTRKALSAPGERIVTLTLRRNGRSLSVPVRLKDLI</sequence>
<dbReference type="GO" id="GO:0006508">
    <property type="term" value="P:proteolysis"/>
    <property type="evidence" value="ECO:0007669"/>
    <property type="project" value="InterPro"/>
</dbReference>
<dbReference type="Pfam" id="PF13650">
    <property type="entry name" value="Asp_protease_2"/>
    <property type="match status" value="1"/>
</dbReference>
<dbReference type="Proteomes" id="UP000254711">
    <property type="component" value="Unassembled WGS sequence"/>
</dbReference>
<reference evidence="2 3" key="1">
    <citation type="submission" date="2018-07" db="EMBL/GenBank/DDBJ databases">
        <title>Dyella solisilvae sp. nov., isolated from the pine and broad-leaved mixed forest soil.</title>
        <authorList>
            <person name="Gao Z."/>
            <person name="Qiu L."/>
        </authorList>
    </citation>
    <scope>NUCLEOTIDE SEQUENCE [LARGE SCALE GENOMIC DNA]</scope>
    <source>
        <strain evidence="2 3">DHG54</strain>
    </source>
</reference>
<dbReference type="PROSITE" id="PS00141">
    <property type="entry name" value="ASP_PROTEASE"/>
    <property type="match status" value="1"/>
</dbReference>
<dbReference type="RefSeq" id="WP_114825566.1">
    <property type="nucleotide sequence ID" value="NZ_QQSY01000003.1"/>
</dbReference>
<organism evidence="2 3">
    <name type="scientific">Dyella solisilvae</name>
    <dbReference type="NCBI Taxonomy" id="1920168"/>
    <lineage>
        <taxon>Bacteria</taxon>
        <taxon>Pseudomonadati</taxon>
        <taxon>Pseudomonadota</taxon>
        <taxon>Gammaproteobacteria</taxon>
        <taxon>Lysobacterales</taxon>
        <taxon>Rhodanobacteraceae</taxon>
        <taxon>Dyella</taxon>
    </lineage>
</organism>
<dbReference type="Pfam" id="PF17820">
    <property type="entry name" value="PDZ_6"/>
    <property type="match status" value="1"/>
</dbReference>
<name>A0A370K5X0_9GAMM</name>
<dbReference type="PROSITE" id="PS50106">
    <property type="entry name" value="PDZ"/>
    <property type="match status" value="1"/>
</dbReference>
<comment type="caution">
    <text evidence="2">The sequence shown here is derived from an EMBL/GenBank/DDBJ whole genome shotgun (WGS) entry which is preliminary data.</text>
</comment>
<dbReference type="SUPFAM" id="SSF50156">
    <property type="entry name" value="PDZ domain-like"/>
    <property type="match status" value="1"/>
</dbReference>
<evidence type="ECO:0000259" key="1">
    <source>
        <dbReference type="PROSITE" id="PS50106"/>
    </source>
</evidence>
<dbReference type="Gene3D" id="2.30.42.10">
    <property type="match status" value="1"/>
</dbReference>
<dbReference type="InterPro" id="IPR041489">
    <property type="entry name" value="PDZ_6"/>
</dbReference>
<dbReference type="EMBL" id="QQSY01000003">
    <property type="protein sequence ID" value="RDI98049.1"/>
    <property type="molecule type" value="Genomic_DNA"/>
</dbReference>
<dbReference type="InterPro" id="IPR021109">
    <property type="entry name" value="Peptidase_aspartic_dom_sf"/>
</dbReference>